<dbReference type="SUPFAM" id="SSF54593">
    <property type="entry name" value="Glyoxalase/Bleomycin resistance protein/Dihydroxybiphenyl dioxygenase"/>
    <property type="match status" value="1"/>
</dbReference>
<dbReference type="InterPro" id="IPR041581">
    <property type="entry name" value="Glyoxalase_6"/>
</dbReference>
<dbReference type="Pfam" id="PF18029">
    <property type="entry name" value="Glyoxalase_6"/>
    <property type="match status" value="1"/>
</dbReference>
<dbReference type="Gene3D" id="3.10.180.10">
    <property type="entry name" value="2,3-Dihydroxybiphenyl 1,2-Dioxygenase, domain 1"/>
    <property type="match status" value="1"/>
</dbReference>
<evidence type="ECO:0000313" key="2">
    <source>
        <dbReference type="EMBL" id="ARU53298.1"/>
    </source>
</evidence>
<dbReference type="EMBL" id="CP021383">
    <property type="protein sequence ID" value="ARU53298.1"/>
    <property type="molecule type" value="Genomic_DNA"/>
</dbReference>
<dbReference type="Proteomes" id="UP000196228">
    <property type="component" value="Chromosome"/>
</dbReference>
<name>A0A1Y0HYK4_CELCE</name>
<proteinExistence type="predicted"/>
<reference evidence="2 3" key="1">
    <citation type="submission" date="2017-05" db="EMBL/GenBank/DDBJ databases">
        <authorList>
            <person name="Song R."/>
            <person name="Chenine A.L."/>
            <person name="Ruprecht R.M."/>
        </authorList>
    </citation>
    <scope>NUCLEOTIDE SEQUENCE [LARGE SCALE GENOMIC DNA]</scope>
    <source>
        <strain evidence="2 3">PSBB019</strain>
    </source>
</reference>
<organism evidence="2 3">
    <name type="scientific">Cellulosimicrobium cellulans</name>
    <name type="common">Arthrobacter luteus</name>
    <dbReference type="NCBI Taxonomy" id="1710"/>
    <lineage>
        <taxon>Bacteria</taxon>
        <taxon>Bacillati</taxon>
        <taxon>Actinomycetota</taxon>
        <taxon>Actinomycetes</taxon>
        <taxon>Micrococcales</taxon>
        <taxon>Promicromonosporaceae</taxon>
        <taxon>Cellulosimicrobium</taxon>
    </lineage>
</organism>
<dbReference type="KEGG" id="cceu:CBR64_19560"/>
<feature type="domain" description="Glyoxalase-like" evidence="1">
    <location>
        <begin position="124"/>
        <end position="215"/>
    </location>
</feature>
<dbReference type="InterPro" id="IPR029068">
    <property type="entry name" value="Glyas_Bleomycin-R_OHBP_Dase"/>
</dbReference>
<evidence type="ECO:0000259" key="1">
    <source>
        <dbReference type="Pfam" id="PF18029"/>
    </source>
</evidence>
<gene>
    <name evidence="2" type="ORF">CBR64_19560</name>
</gene>
<accession>A0A1Y0HYK4</accession>
<dbReference type="RefSeq" id="WP_087472213.1">
    <property type="nucleotide sequence ID" value="NZ_CP021383.1"/>
</dbReference>
<dbReference type="AlphaFoldDB" id="A0A1Y0HYK4"/>
<evidence type="ECO:0000313" key="3">
    <source>
        <dbReference type="Proteomes" id="UP000196228"/>
    </source>
</evidence>
<protein>
    <recommendedName>
        <fullName evidence="1">Glyoxalase-like domain-containing protein</fullName>
    </recommendedName>
</protein>
<sequence>MGESTSENGRISAAEFHRAPGVSDWRVTGTGPQAVFTATSLARAAALVPAVVEAAERAGILPDVDVRPEGVVVRVPYRDPDGIPATAPDFAASVSRTAAELSLTPDPTRAQSVGLYVAQHSQADVRPFFTAVLGYEELGDTDAVDPLRCGPQLAFNPISGDSPGRGRTHLDVFVPADQARARVDAALAAGGRLADDSHAPAWWSLASPDNHGVDVASWTDTDG</sequence>
<dbReference type="OrthoDB" id="15077at2"/>